<dbReference type="Proteomes" id="UP001170481">
    <property type="component" value="Unassembled WGS sequence"/>
</dbReference>
<evidence type="ECO:0000259" key="5">
    <source>
        <dbReference type="PROSITE" id="PS50887"/>
    </source>
</evidence>
<dbReference type="EMBL" id="JAUORK010000002">
    <property type="protein sequence ID" value="MDO6670980.1"/>
    <property type="molecule type" value="Genomic_DNA"/>
</dbReference>
<dbReference type="InterPro" id="IPR000160">
    <property type="entry name" value="GGDEF_dom"/>
</dbReference>
<feature type="transmembrane region" description="Helical" evidence="4">
    <location>
        <begin position="121"/>
        <end position="140"/>
    </location>
</feature>
<dbReference type="InterPro" id="IPR050469">
    <property type="entry name" value="Diguanylate_Cyclase"/>
</dbReference>
<feature type="domain" description="GGDEF" evidence="5">
    <location>
        <begin position="279"/>
        <end position="414"/>
    </location>
</feature>
<dbReference type="AlphaFoldDB" id="A0AAP4TV83"/>
<evidence type="ECO:0000256" key="1">
    <source>
        <dbReference type="ARBA" id="ARBA00001946"/>
    </source>
</evidence>
<sequence length="414" mass="46272">MRSQKRLPGAREATMPAAVAAERGVVEGLIDGRGASRWRLMFPDALETRYVEETRVSRTRGLLYSGIFAFVMYATFLISDTIHRSEDLALAAMLRLGCVCVVAMLVLPLVQRASSMRLKEWLMTTLVINTMLVSAILLQLSRTELSHVDTLLFGFFPMVGNILFRLRFPQALTASLTCTLIMAGVIALEPAGQKGLELLAMVIFVSTTGLSLLANHQLEHNQRQVWLLRQRERLLLEEKRAAGQRLTREANCDALTGVYNRRHLERDLAQRWADLTREDGLAILMVDVDHFKTYNDHHGHVEGDHCLQQVAEALQAAIGPQPGMVVRYGGEEFLVLLESVTERQLRACAERIRRKVRALKLIHPDSAVAKVLTVSVGAVSYKAEQHTNLTDLVRAADAALYDAKHQGRDCCVVR</sequence>
<evidence type="ECO:0000313" key="6">
    <source>
        <dbReference type="EMBL" id="MDO6670980.1"/>
    </source>
</evidence>
<dbReference type="GO" id="GO:0005886">
    <property type="term" value="C:plasma membrane"/>
    <property type="evidence" value="ECO:0007669"/>
    <property type="project" value="TreeGrafter"/>
</dbReference>
<keyword evidence="4" id="KW-0472">Membrane</keyword>
<feature type="transmembrane region" description="Helical" evidence="4">
    <location>
        <begin position="171"/>
        <end position="189"/>
    </location>
</feature>
<feature type="transmembrane region" description="Helical" evidence="4">
    <location>
        <begin position="195"/>
        <end position="214"/>
    </location>
</feature>
<dbReference type="PANTHER" id="PTHR45138">
    <property type="entry name" value="REGULATORY COMPONENTS OF SENSORY TRANSDUCTION SYSTEM"/>
    <property type="match status" value="1"/>
</dbReference>
<protein>
    <recommendedName>
        <fullName evidence="2">diguanylate cyclase</fullName>
        <ecNumber evidence="2">2.7.7.65</ecNumber>
    </recommendedName>
</protein>
<comment type="catalytic activity">
    <reaction evidence="3">
        <text>2 GTP = 3',3'-c-di-GMP + 2 diphosphate</text>
        <dbReference type="Rhea" id="RHEA:24898"/>
        <dbReference type="ChEBI" id="CHEBI:33019"/>
        <dbReference type="ChEBI" id="CHEBI:37565"/>
        <dbReference type="ChEBI" id="CHEBI:58805"/>
        <dbReference type="EC" id="2.7.7.65"/>
    </reaction>
</comment>
<feature type="transmembrane region" description="Helical" evidence="4">
    <location>
        <begin position="88"/>
        <end position="109"/>
    </location>
</feature>
<dbReference type="SMART" id="SM00267">
    <property type="entry name" value="GGDEF"/>
    <property type="match status" value="1"/>
</dbReference>
<dbReference type="FunFam" id="3.30.70.270:FF:000001">
    <property type="entry name" value="Diguanylate cyclase domain protein"/>
    <property type="match status" value="1"/>
</dbReference>
<dbReference type="InterPro" id="IPR043128">
    <property type="entry name" value="Rev_trsase/Diguanyl_cyclase"/>
</dbReference>
<comment type="cofactor">
    <cofactor evidence="1">
        <name>Mg(2+)</name>
        <dbReference type="ChEBI" id="CHEBI:18420"/>
    </cofactor>
</comment>
<keyword evidence="6" id="KW-0548">Nucleotidyltransferase</keyword>
<accession>A0AAP4TV83</accession>
<feature type="transmembrane region" description="Helical" evidence="4">
    <location>
        <begin position="62"/>
        <end position="82"/>
    </location>
</feature>
<proteinExistence type="predicted"/>
<keyword evidence="6" id="KW-0808">Transferase</keyword>
<keyword evidence="4" id="KW-0812">Transmembrane</keyword>
<dbReference type="InterPro" id="IPR029787">
    <property type="entry name" value="Nucleotide_cyclase"/>
</dbReference>
<evidence type="ECO:0000256" key="3">
    <source>
        <dbReference type="ARBA" id="ARBA00034247"/>
    </source>
</evidence>
<dbReference type="PROSITE" id="PS50887">
    <property type="entry name" value="GGDEF"/>
    <property type="match status" value="1"/>
</dbReference>
<evidence type="ECO:0000256" key="2">
    <source>
        <dbReference type="ARBA" id="ARBA00012528"/>
    </source>
</evidence>
<dbReference type="GO" id="GO:0043709">
    <property type="term" value="P:cell adhesion involved in single-species biofilm formation"/>
    <property type="evidence" value="ECO:0007669"/>
    <property type="project" value="TreeGrafter"/>
</dbReference>
<evidence type="ECO:0000256" key="4">
    <source>
        <dbReference type="SAM" id="Phobius"/>
    </source>
</evidence>
<gene>
    <name evidence="6" type="ORF">Q4535_02495</name>
</gene>
<comment type="caution">
    <text evidence="6">The sequence shown here is derived from an EMBL/GenBank/DDBJ whole genome shotgun (WGS) entry which is preliminary data.</text>
</comment>
<dbReference type="SUPFAM" id="SSF55073">
    <property type="entry name" value="Nucleotide cyclase"/>
    <property type="match status" value="1"/>
</dbReference>
<dbReference type="CDD" id="cd01949">
    <property type="entry name" value="GGDEF"/>
    <property type="match status" value="1"/>
</dbReference>
<dbReference type="RefSeq" id="WP_303592822.1">
    <property type="nucleotide sequence ID" value="NZ_JAUORK010000002.1"/>
</dbReference>
<dbReference type="GO" id="GO:1902201">
    <property type="term" value="P:negative regulation of bacterial-type flagellum-dependent cell motility"/>
    <property type="evidence" value="ECO:0007669"/>
    <property type="project" value="TreeGrafter"/>
</dbReference>
<dbReference type="Gene3D" id="3.30.70.270">
    <property type="match status" value="1"/>
</dbReference>
<evidence type="ECO:0000313" key="7">
    <source>
        <dbReference type="Proteomes" id="UP001170481"/>
    </source>
</evidence>
<dbReference type="NCBIfam" id="TIGR00254">
    <property type="entry name" value="GGDEF"/>
    <property type="match status" value="1"/>
</dbReference>
<name>A0AAP4TV83_9GAMM</name>
<reference evidence="6" key="1">
    <citation type="submission" date="2023-07" db="EMBL/GenBank/DDBJ databases">
        <title>Genome content predicts the carbon catabolic preferences of heterotrophic bacteria.</title>
        <authorList>
            <person name="Gralka M."/>
        </authorList>
    </citation>
    <scope>NUCLEOTIDE SEQUENCE</scope>
    <source>
        <strain evidence="6">C2R13</strain>
    </source>
</reference>
<dbReference type="Pfam" id="PF00990">
    <property type="entry name" value="GGDEF"/>
    <property type="match status" value="1"/>
</dbReference>
<dbReference type="GO" id="GO:0052621">
    <property type="term" value="F:diguanylate cyclase activity"/>
    <property type="evidence" value="ECO:0007669"/>
    <property type="project" value="UniProtKB-EC"/>
</dbReference>
<feature type="transmembrane region" description="Helical" evidence="4">
    <location>
        <begin position="146"/>
        <end position="164"/>
    </location>
</feature>
<keyword evidence="4" id="KW-1133">Transmembrane helix</keyword>
<dbReference type="EC" id="2.7.7.65" evidence="2"/>
<dbReference type="PANTHER" id="PTHR45138:SF9">
    <property type="entry name" value="DIGUANYLATE CYCLASE DGCM-RELATED"/>
    <property type="match status" value="1"/>
</dbReference>
<organism evidence="6 7">
    <name type="scientific">Cobetia amphilecti</name>
    <dbReference type="NCBI Taxonomy" id="1055104"/>
    <lineage>
        <taxon>Bacteria</taxon>
        <taxon>Pseudomonadati</taxon>
        <taxon>Pseudomonadota</taxon>
        <taxon>Gammaproteobacteria</taxon>
        <taxon>Oceanospirillales</taxon>
        <taxon>Halomonadaceae</taxon>
        <taxon>Cobetia</taxon>
    </lineage>
</organism>